<keyword evidence="6 10" id="KW-0413">Isomerase</keyword>
<dbReference type="Gene3D" id="2.60.120.10">
    <property type="entry name" value="Jelly Rolls"/>
    <property type="match status" value="3"/>
</dbReference>
<evidence type="ECO:0000256" key="6">
    <source>
        <dbReference type="ARBA" id="ARBA00023235"/>
    </source>
</evidence>
<evidence type="ECO:0000256" key="5">
    <source>
        <dbReference type="ARBA" id="ARBA00022833"/>
    </source>
</evidence>
<feature type="binding site" evidence="8">
    <location>
        <position position="99"/>
    </location>
    <ligand>
        <name>Zn(2+)</name>
        <dbReference type="ChEBI" id="CHEBI:29105"/>
    </ligand>
</feature>
<dbReference type="OrthoDB" id="9792649at2"/>
<accession>A0A229VYQ5</accession>
<sequence>MIPIRPVPKRYAWGSSTRLQSLMPAMRGVTGPLAELWYGGHPQSPSIVTMRGADVALDAAVRENPARMLGPVASHRWGPMLPYLLKVIAVHRPLSLQVHPLDFEARAGFHRENAAGVPLDAFDRSFRDAHGKSEMVVALEDFRASIGFAPISQQIAALRLVDCDLACLMVRLLTGKTDGDPSSLVDVRSVDAYMPPSSVSWGVPGRSVFRAFWAAVTAGENAWRSDARWTDARRPMDWLSMLTVARERIGRTGDRDTVRSAFDNAIDAARSFPDDPSVLALLMMNPVRLQPGEGAFITPGTPHAYIRGMAAEIMTNSDNVLRAGLTVKHRDVPNMLRNLRPMPEPVRRPESFARPDGVLYRPGLDEFSLKLGRADAEDGGVALAGYPFHETSAIVPSPECASRPRILVCLSGELNCSRVMPGPADAGAGPASYALHGGDAVFIPSADGPVSITASNAVSDGDVAWDAYETTGGAYLLASTGL</sequence>
<feature type="binding site" evidence="8">
    <location>
        <position position="97"/>
    </location>
    <ligand>
        <name>Zn(2+)</name>
        <dbReference type="ChEBI" id="CHEBI:29105"/>
    </ligand>
</feature>
<dbReference type="GO" id="GO:0005975">
    <property type="term" value="P:carbohydrate metabolic process"/>
    <property type="evidence" value="ECO:0007669"/>
    <property type="project" value="InterPro"/>
</dbReference>
<dbReference type="PANTHER" id="PTHR10309">
    <property type="entry name" value="MANNOSE-6-PHOSPHATE ISOMERASE"/>
    <property type="match status" value="1"/>
</dbReference>
<name>A0A229VYQ5_9BIFI</name>
<dbReference type="EMBL" id="NEWD01000008">
    <property type="protein sequence ID" value="OXN00754.1"/>
    <property type="molecule type" value="Genomic_DNA"/>
</dbReference>
<gene>
    <name evidence="10" type="ORF">Tam10B_1016</name>
</gene>
<evidence type="ECO:0000256" key="2">
    <source>
        <dbReference type="ARBA" id="ARBA00010772"/>
    </source>
</evidence>
<comment type="catalytic activity">
    <reaction evidence="1">
        <text>D-mannose 6-phosphate = D-fructose 6-phosphate</text>
        <dbReference type="Rhea" id="RHEA:12356"/>
        <dbReference type="ChEBI" id="CHEBI:58735"/>
        <dbReference type="ChEBI" id="CHEBI:61527"/>
        <dbReference type="EC" id="5.3.1.8"/>
    </reaction>
</comment>
<evidence type="ECO:0000256" key="1">
    <source>
        <dbReference type="ARBA" id="ARBA00000757"/>
    </source>
</evidence>
<dbReference type="SUPFAM" id="SSF51182">
    <property type="entry name" value="RmlC-like cupins"/>
    <property type="match status" value="1"/>
</dbReference>
<dbReference type="PIRSF" id="PIRSF001480">
    <property type="entry name" value="Mannose-6-phosphate_isomerase"/>
    <property type="match status" value="1"/>
</dbReference>
<evidence type="ECO:0000256" key="8">
    <source>
        <dbReference type="PIRSR" id="PIRSR001480-2"/>
    </source>
</evidence>
<dbReference type="NCBIfam" id="TIGR00218">
    <property type="entry name" value="manA"/>
    <property type="match status" value="1"/>
</dbReference>
<comment type="caution">
    <text evidence="10">The sequence shown here is derived from an EMBL/GenBank/DDBJ whole genome shotgun (WGS) entry which is preliminary data.</text>
</comment>
<feature type="domain" description="Phosphomannose isomerase type I catalytic" evidence="9">
    <location>
        <begin position="3"/>
        <end position="150"/>
    </location>
</feature>
<dbReference type="Proteomes" id="UP000215433">
    <property type="component" value="Unassembled WGS sequence"/>
</dbReference>
<keyword evidence="11" id="KW-1185">Reference proteome</keyword>
<dbReference type="RefSeq" id="WP_093960191.1">
    <property type="nucleotide sequence ID" value="NZ_NEWD01000008.1"/>
</dbReference>
<dbReference type="GO" id="GO:0005829">
    <property type="term" value="C:cytosol"/>
    <property type="evidence" value="ECO:0007669"/>
    <property type="project" value="TreeGrafter"/>
</dbReference>
<feature type="binding site" evidence="8">
    <location>
        <position position="303"/>
    </location>
    <ligand>
        <name>Zn(2+)</name>
        <dbReference type="ChEBI" id="CHEBI:29105"/>
    </ligand>
</feature>
<dbReference type="InterPro" id="IPR001250">
    <property type="entry name" value="Man6P_Isoase-1"/>
</dbReference>
<evidence type="ECO:0000313" key="10">
    <source>
        <dbReference type="EMBL" id="OXN00754.1"/>
    </source>
</evidence>
<dbReference type="GO" id="GO:0008270">
    <property type="term" value="F:zinc ion binding"/>
    <property type="evidence" value="ECO:0007669"/>
    <property type="project" value="InterPro"/>
</dbReference>
<evidence type="ECO:0000256" key="7">
    <source>
        <dbReference type="PIRSR" id="PIRSR001480-1"/>
    </source>
</evidence>
<feature type="binding site" evidence="8">
    <location>
        <position position="134"/>
    </location>
    <ligand>
        <name>Zn(2+)</name>
        <dbReference type="ChEBI" id="CHEBI:29105"/>
    </ligand>
</feature>
<evidence type="ECO:0000313" key="11">
    <source>
        <dbReference type="Proteomes" id="UP000215433"/>
    </source>
</evidence>
<keyword evidence="4 8" id="KW-0479">Metal-binding</keyword>
<dbReference type="InterPro" id="IPR046457">
    <property type="entry name" value="PMI_typeI_cat"/>
</dbReference>
<dbReference type="CDD" id="cd07011">
    <property type="entry name" value="cupin_PMI_type_I_N"/>
    <property type="match status" value="1"/>
</dbReference>
<dbReference type="PANTHER" id="PTHR10309:SF0">
    <property type="entry name" value="MANNOSE-6-PHOSPHATE ISOMERASE"/>
    <property type="match status" value="1"/>
</dbReference>
<dbReference type="EC" id="5.3.1.8" evidence="3"/>
<comment type="similarity">
    <text evidence="2">Belongs to the mannose-6-phosphate isomerase type 1 family.</text>
</comment>
<dbReference type="GO" id="GO:0009298">
    <property type="term" value="P:GDP-mannose biosynthetic process"/>
    <property type="evidence" value="ECO:0007669"/>
    <property type="project" value="InterPro"/>
</dbReference>
<dbReference type="Pfam" id="PF20511">
    <property type="entry name" value="PMI_typeI_cat"/>
    <property type="match status" value="1"/>
</dbReference>
<dbReference type="InterPro" id="IPR016305">
    <property type="entry name" value="Mannose-6-P_Isomerase"/>
</dbReference>
<evidence type="ECO:0000256" key="3">
    <source>
        <dbReference type="ARBA" id="ARBA00011956"/>
    </source>
</evidence>
<protein>
    <recommendedName>
        <fullName evidence="3">mannose-6-phosphate isomerase</fullName>
        <ecNumber evidence="3">5.3.1.8</ecNumber>
    </recommendedName>
</protein>
<dbReference type="InterPro" id="IPR011051">
    <property type="entry name" value="RmlC_Cupin_sf"/>
</dbReference>
<dbReference type="GO" id="GO:0004476">
    <property type="term" value="F:mannose-6-phosphate isomerase activity"/>
    <property type="evidence" value="ECO:0007669"/>
    <property type="project" value="UniProtKB-EC"/>
</dbReference>
<evidence type="ECO:0000256" key="4">
    <source>
        <dbReference type="ARBA" id="ARBA00022723"/>
    </source>
</evidence>
<reference evidence="10 11" key="1">
    <citation type="submission" date="2017-05" db="EMBL/GenBank/DDBJ databases">
        <title>Bifidobacterium vansinderenii sp. nov.</title>
        <authorList>
            <person name="Lugli G.A."/>
            <person name="Duranti S."/>
            <person name="Mangifesta M."/>
        </authorList>
    </citation>
    <scope>NUCLEOTIDE SEQUENCE [LARGE SCALE GENOMIC DNA]</scope>
    <source>
        <strain evidence="10 11">Tam10B</strain>
    </source>
</reference>
<dbReference type="AlphaFoldDB" id="A0A229VYQ5"/>
<evidence type="ECO:0000259" key="9">
    <source>
        <dbReference type="Pfam" id="PF20511"/>
    </source>
</evidence>
<feature type="active site" evidence="7">
    <location>
        <position position="322"/>
    </location>
</feature>
<dbReference type="PRINTS" id="PR00714">
    <property type="entry name" value="MAN6PISMRASE"/>
</dbReference>
<comment type="cofactor">
    <cofactor evidence="8">
        <name>Zn(2+)</name>
        <dbReference type="ChEBI" id="CHEBI:29105"/>
    </cofactor>
    <text evidence="8">Binds 1 zinc ion per subunit.</text>
</comment>
<proteinExistence type="inferred from homology"/>
<keyword evidence="5 8" id="KW-0862">Zinc</keyword>
<organism evidence="10 11">
    <name type="scientific">Bifidobacterium vansinderenii</name>
    <dbReference type="NCBI Taxonomy" id="1984871"/>
    <lineage>
        <taxon>Bacteria</taxon>
        <taxon>Bacillati</taxon>
        <taxon>Actinomycetota</taxon>
        <taxon>Actinomycetes</taxon>
        <taxon>Bifidobacteriales</taxon>
        <taxon>Bifidobacteriaceae</taxon>
        <taxon>Bifidobacterium</taxon>
    </lineage>
</organism>
<dbReference type="InterPro" id="IPR014710">
    <property type="entry name" value="RmlC-like_jellyroll"/>
</dbReference>